<evidence type="ECO:0000313" key="1">
    <source>
        <dbReference type="EMBL" id="MFC4630053.1"/>
    </source>
</evidence>
<dbReference type="Gene3D" id="3.30.530.20">
    <property type="match status" value="1"/>
</dbReference>
<proteinExistence type="predicted"/>
<name>A0ABV9HIG9_9MICO</name>
<accession>A0ABV9HIG9</accession>
<keyword evidence="2" id="KW-1185">Reference proteome</keyword>
<dbReference type="SUPFAM" id="SSF55961">
    <property type="entry name" value="Bet v1-like"/>
    <property type="match status" value="1"/>
</dbReference>
<dbReference type="EMBL" id="JBHSFI010000005">
    <property type="protein sequence ID" value="MFC4630053.1"/>
    <property type="molecule type" value="Genomic_DNA"/>
</dbReference>
<reference evidence="2" key="1">
    <citation type="journal article" date="2019" name="Int. J. Syst. Evol. Microbiol.">
        <title>The Global Catalogue of Microorganisms (GCM) 10K type strain sequencing project: providing services to taxonomists for standard genome sequencing and annotation.</title>
        <authorList>
            <consortium name="The Broad Institute Genomics Platform"/>
            <consortium name="The Broad Institute Genome Sequencing Center for Infectious Disease"/>
            <person name="Wu L."/>
            <person name="Ma J."/>
        </authorList>
    </citation>
    <scope>NUCLEOTIDE SEQUENCE [LARGE SCALE GENOMIC DNA]</scope>
    <source>
        <strain evidence="2">CCUG 42722</strain>
    </source>
</reference>
<dbReference type="RefSeq" id="WP_377137390.1">
    <property type="nucleotide sequence ID" value="NZ_JBHSFI010000005.1"/>
</dbReference>
<dbReference type="InterPro" id="IPR023393">
    <property type="entry name" value="START-like_dom_sf"/>
</dbReference>
<protein>
    <submittedName>
        <fullName evidence="1">SRPBCC family protein</fullName>
    </submittedName>
</protein>
<comment type="caution">
    <text evidence="1">The sequence shown here is derived from an EMBL/GenBank/DDBJ whole genome shotgun (WGS) entry which is preliminary data.</text>
</comment>
<dbReference type="Proteomes" id="UP001596011">
    <property type="component" value="Unassembled WGS sequence"/>
</dbReference>
<sequence>MNKNRYRGVIVGAAVAAVAATWAARRASLRWGASDGELAMLLPGDAWLPAPDLQATRAITINAPSPHVWRWIAQLGQNRGGFYTYDWLENLAGCDIHTSDVIVPELRIRAVGDEVKLAPSAALRVVALKEGYHLVLRGAVAGGGTNTPAPYDFTWAFVLTDDTPGITRLIVRERYAYLAGWAPMLAEPVEMVSFLMSQRMLRGIREHAERWTAIEA</sequence>
<gene>
    <name evidence="1" type="ORF">ACFO6V_17515</name>
</gene>
<evidence type="ECO:0000313" key="2">
    <source>
        <dbReference type="Proteomes" id="UP001596011"/>
    </source>
</evidence>
<organism evidence="1 2">
    <name type="scientific">Promicromonospora alba</name>
    <dbReference type="NCBI Taxonomy" id="1616110"/>
    <lineage>
        <taxon>Bacteria</taxon>
        <taxon>Bacillati</taxon>
        <taxon>Actinomycetota</taxon>
        <taxon>Actinomycetes</taxon>
        <taxon>Micrococcales</taxon>
        <taxon>Promicromonosporaceae</taxon>
        <taxon>Promicromonospora</taxon>
    </lineage>
</organism>